<sequence>MSRRSFVNAARARIQWLENVVRERLPDFDLLSGPQVESAILPPNTSAERQGVSPQDPGDLSVSNSEVSQPSRKRSAEPSRQPDHDTLFPERARTIAMNLGMLSLNSDFPQKHYLGSSSGRLFTDLIGASPTNSQESTQHGDADLAWHADGSRRTINDTYFRSLITMLKQELPPKRDALMLAQTYLRWMHPDSPSLEPHSIFDAIDSIYAFIQDANDFEVLPNGWPSTLTPFRWNGRIMDPRDLESESPCMAAVAFILFMVFNIGALVQIRSRIYEFSPQKYYRAALHFSKDAFAQTSLSSIQALILLVVHSMMTPSEVNLWTLIHLGLAYCVEIGIHREPAQTPPGDFAMQQVKRYTFFTIYSLDRSISSIQGRPLGFRDETFDVRLPQPPLSDEGAPSAVVPHSFMAAVHRYSIYRFKLDRIVSDIKLHLYHLPSDSSWFPWPQNSTEHQGRIKQLLDTWASEALEDSLDFSHLELQQREVWRLKLKIRYHTAVVLLYQPSQVIQKPSPASLQACFDSSSYMLSAYQRLYNLQSLHMGWRSVQNIFAAGATLIYSLWTSPAVQRNTSIPSISKDLRTCSNLLTVGGEWWPSARNGQRSFESVADLTVRKLYQDDSQSSIKAPRLSMQSTARPARDHRLEMNSSDGQQDQSLTKGQTTCDFDQITTTCQPPDNGDEPNQVMWQGEEAGQPSLFDPTVEMFLAEFDASDFTWSFPLNDNSNTNGNGDPHADQLWMRPHTEF</sequence>
<dbReference type="GO" id="GO:0000981">
    <property type="term" value="F:DNA-binding transcription factor activity, RNA polymerase II-specific"/>
    <property type="evidence" value="ECO:0007669"/>
    <property type="project" value="TreeGrafter"/>
</dbReference>
<dbReference type="InterPro" id="IPR052202">
    <property type="entry name" value="Yeast_MetPath_Reg"/>
</dbReference>
<keyword evidence="7" id="KW-0539">Nucleus</keyword>
<evidence type="ECO:0000313" key="10">
    <source>
        <dbReference type="EMBL" id="KAG9249811.1"/>
    </source>
</evidence>
<feature type="domain" description="Xylanolytic transcriptional activator regulatory" evidence="9">
    <location>
        <begin position="320"/>
        <end position="394"/>
    </location>
</feature>
<comment type="caution">
    <text evidence="10">The sequence shown here is derived from an EMBL/GenBank/DDBJ whole genome shotgun (WGS) entry which is preliminary data.</text>
</comment>
<dbReference type="GO" id="GO:0005634">
    <property type="term" value="C:nucleus"/>
    <property type="evidence" value="ECO:0007669"/>
    <property type="project" value="UniProtKB-SubCell"/>
</dbReference>
<dbReference type="GeneID" id="70290680"/>
<dbReference type="PANTHER" id="PTHR47782">
    <property type="entry name" value="ZN(II)2CYS6 TRANSCRIPTION FACTOR (EUROFUNG)-RELATED"/>
    <property type="match status" value="1"/>
</dbReference>
<dbReference type="GO" id="GO:0006351">
    <property type="term" value="P:DNA-templated transcription"/>
    <property type="evidence" value="ECO:0007669"/>
    <property type="project" value="InterPro"/>
</dbReference>
<dbReference type="SMART" id="SM00906">
    <property type="entry name" value="Fungal_trans"/>
    <property type="match status" value="1"/>
</dbReference>
<keyword evidence="4" id="KW-0805">Transcription regulation</keyword>
<evidence type="ECO:0000256" key="1">
    <source>
        <dbReference type="ARBA" id="ARBA00004123"/>
    </source>
</evidence>
<dbReference type="InterPro" id="IPR007219">
    <property type="entry name" value="XnlR_reg_dom"/>
</dbReference>
<dbReference type="PANTHER" id="PTHR47782:SF1">
    <property type="entry name" value="PYRIMIDINE PATHWAY REGULATORY PROTEIN 1"/>
    <property type="match status" value="1"/>
</dbReference>
<dbReference type="GO" id="GO:0043565">
    <property type="term" value="F:sequence-specific DNA binding"/>
    <property type="evidence" value="ECO:0007669"/>
    <property type="project" value="TreeGrafter"/>
</dbReference>
<dbReference type="OrthoDB" id="2224430at2759"/>
<evidence type="ECO:0000256" key="3">
    <source>
        <dbReference type="ARBA" id="ARBA00022833"/>
    </source>
</evidence>
<evidence type="ECO:0000256" key="7">
    <source>
        <dbReference type="ARBA" id="ARBA00023242"/>
    </source>
</evidence>
<keyword evidence="11" id="KW-1185">Reference proteome</keyword>
<protein>
    <recommendedName>
        <fullName evidence="9">Xylanolytic transcriptional activator regulatory domain-containing protein</fullName>
    </recommendedName>
</protein>
<accession>A0A9P8CLP1</accession>
<proteinExistence type="predicted"/>
<keyword evidence="3" id="KW-0862">Zinc</keyword>
<evidence type="ECO:0000313" key="11">
    <source>
        <dbReference type="Proteomes" id="UP000887229"/>
    </source>
</evidence>
<keyword evidence="5" id="KW-0238">DNA-binding</keyword>
<evidence type="ECO:0000256" key="5">
    <source>
        <dbReference type="ARBA" id="ARBA00023125"/>
    </source>
</evidence>
<evidence type="ECO:0000259" key="9">
    <source>
        <dbReference type="SMART" id="SM00906"/>
    </source>
</evidence>
<dbReference type="Pfam" id="PF04082">
    <property type="entry name" value="Fungal_trans"/>
    <property type="match status" value="1"/>
</dbReference>
<dbReference type="GO" id="GO:0045944">
    <property type="term" value="P:positive regulation of transcription by RNA polymerase II"/>
    <property type="evidence" value="ECO:0007669"/>
    <property type="project" value="TreeGrafter"/>
</dbReference>
<feature type="compositionally biased region" description="Polar residues" evidence="8">
    <location>
        <begin position="61"/>
        <end position="70"/>
    </location>
</feature>
<dbReference type="CDD" id="cd12148">
    <property type="entry name" value="fungal_TF_MHR"/>
    <property type="match status" value="1"/>
</dbReference>
<evidence type="ECO:0000256" key="8">
    <source>
        <dbReference type="SAM" id="MobiDB-lite"/>
    </source>
</evidence>
<comment type="subcellular location">
    <subcellularLocation>
        <location evidence="1">Nucleus</location>
    </subcellularLocation>
</comment>
<name>A0A9P8CLP1_9HYPO</name>
<evidence type="ECO:0000256" key="6">
    <source>
        <dbReference type="ARBA" id="ARBA00023163"/>
    </source>
</evidence>
<evidence type="ECO:0000256" key="2">
    <source>
        <dbReference type="ARBA" id="ARBA00022723"/>
    </source>
</evidence>
<feature type="region of interest" description="Disordered" evidence="8">
    <location>
        <begin position="720"/>
        <end position="740"/>
    </location>
</feature>
<feature type="compositionally biased region" description="Basic and acidic residues" evidence="8">
    <location>
        <begin position="74"/>
        <end position="87"/>
    </location>
</feature>
<dbReference type="AlphaFoldDB" id="A0A9P8CLP1"/>
<dbReference type="GO" id="GO:0008270">
    <property type="term" value="F:zinc ion binding"/>
    <property type="evidence" value="ECO:0007669"/>
    <property type="project" value="InterPro"/>
</dbReference>
<dbReference type="EMBL" id="MU251290">
    <property type="protein sequence ID" value="KAG9249811.1"/>
    <property type="molecule type" value="Genomic_DNA"/>
</dbReference>
<keyword evidence="6" id="KW-0804">Transcription</keyword>
<dbReference type="RefSeq" id="XP_046113735.1">
    <property type="nucleotide sequence ID" value="XM_046259777.1"/>
</dbReference>
<keyword evidence="2" id="KW-0479">Metal-binding</keyword>
<organism evidence="10 11">
    <name type="scientific">Emericellopsis atlantica</name>
    <dbReference type="NCBI Taxonomy" id="2614577"/>
    <lineage>
        <taxon>Eukaryota</taxon>
        <taxon>Fungi</taxon>
        <taxon>Dikarya</taxon>
        <taxon>Ascomycota</taxon>
        <taxon>Pezizomycotina</taxon>
        <taxon>Sordariomycetes</taxon>
        <taxon>Hypocreomycetidae</taxon>
        <taxon>Hypocreales</taxon>
        <taxon>Bionectriaceae</taxon>
        <taxon>Emericellopsis</taxon>
    </lineage>
</organism>
<dbReference type="Proteomes" id="UP000887229">
    <property type="component" value="Unassembled WGS sequence"/>
</dbReference>
<feature type="region of interest" description="Disordered" evidence="8">
    <location>
        <begin position="39"/>
        <end position="87"/>
    </location>
</feature>
<reference evidence="10" key="1">
    <citation type="journal article" date="2021" name="IMA Fungus">
        <title>Genomic characterization of three marine fungi, including Emericellopsis atlantica sp. nov. with signatures of a generalist lifestyle and marine biomass degradation.</title>
        <authorList>
            <person name="Hagestad O.C."/>
            <person name="Hou L."/>
            <person name="Andersen J.H."/>
            <person name="Hansen E.H."/>
            <person name="Altermark B."/>
            <person name="Li C."/>
            <person name="Kuhnert E."/>
            <person name="Cox R.J."/>
            <person name="Crous P.W."/>
            <person name="Spatafora J.W."/>
            <person name="Lail K."/>
            <person name="Amirebrahimi M."/>
            <person name="Lipzen A."/>
            <person name="Pangilinan J."/>
            <person name="Andreopoulos W."/>
            <person name="Hayes R.D."/>
            <person name="Ng V."/>
            <person name="Grigoriev I.V."/>
            <person name="Jackson S.A."/>
            <person name="Sutton T.D.S."/>
            <person name="Dobson A.D.W."/>
            <person name="Rama T."/>
        </authorList>
    </citation>
    <scope>NUCLEOTIDE SEQUENCE</scope>
    <source>
        <strain evidence="10">TS7</strain>
    </source>
</reference>
<gene>
    <name evidence="10" type="ORF">F5Z01DRAFT_441282</name>
</gene>
<evidence type="ECO:0000256" key="4">
    <source>
        <dbReference type="ARBA" id="ARBA00023015"/>
    </source>
</evidence>